<gene>
    <name evidence="1" type="ORF">BE18_07825</name>
</gene>
<dbReference type="Proteomes" id="UP000075515">
    <property type="component" value="Unassembled WGS sequence"/>
</dbReference>
<organism evidence="1 2">
    <name type="scientific">Sorangium cellulosum</name>
    <name type="common">Polyangium cellulosum</name>
    <dbReference type="NCBI Taxonomy" id="56"/>
    <lineage>
        <taxon>Bacteria</taxon>
        <taxon>Pseudomonadati</taxon>
        <taxon>Myxococcota</taxon>
        <taxon>Polyangia</taxon>
        <taxon>Polyangiales</taxon>
        <taxon>Polyangiaceae</taxon>
        <taxon>Sorangium</taxon>
    </lineage>
</organism>
<dbReference type="EMBL" id="JEMC01002964">
    <property type="protein sequence ID" value="KYF84346.1"/>
    <property type="molecule type" value="Genomic_DNA"/>
</dbReference>
<dbReference type="AlphaFoldDB" id="A0A150RW47"/>
<accession>A0A150RW47</accession>
<protein>
    <submittedName>
        <fullName evidence="1">Uncharacterized protein</fullName>
    </submittedName>
</protein>
<name>A0A150RW47_SORCE</name>
<sequence>MSTYWASAGRCLVRPYGLASKSCRTTASKLDRCTLKSSSTGKGMSASSSEDAFTSSLGVRRMKNATTSTEASALSHIRSARTSYVGRPATWSTRMRSRATSSVT</sequence>
<evidence type="ECO:0000313" key="2">
    <source>
        <dbReference type="Proteomes" id="UP000075515"/>
    </source>
</evidence>
<evidence type="ECO:0000313" key="1">
    <source>
        <dbReference type="EMBL" id="KYF84346.1"/>
    </source>
</evidence>
<proteinExistence type="predicted"/>
<reference evidence="1 2" key="1">
    <citation type="submission" date="2014-02" db="EMBL/GenBank/DDBJ databases">
        <title>The small core and large imbalanced accessory genome model reveals a collaborative survival strategy of Sorangium cellulosum strains in nature.</title>
        <authorList>
            <person name="Han K."/>
            <person name="Peng R."/>
            <person name="Blom J."/>
            <person name="Li Y.-Z."/>
        </authorList>
    </citation>
    <scope>NUCLEOTIDE SEQUENCE [LARGE SCALE GENOMIC DNA]</scope>
    <source>
        <strain evidence="1 2">So0149</strain>
    </source>
</reference>
<comment type="caution">
    <text evidence="1">The sequence shown here is derived from an EMBL/GenBank/DDBJ whole genome shotgun (WGS) entry which is preliminary data.</text>
</comment>